<dbReference type="GO" id="GO:0006506">
    <property type="term" value="P:GPI anchor biosynthetic process"/>
    <property type="evidence" value="ECO:0007669"/>
    <property type="project" value="InterPro"/>
</dbReference>
<keyword evidence="2" id="KW-0808">Transferase</keyword>
<keyword evidence="1" id="KW-0812">Transmembrane</keyword>
<reference evidence="3" key="1">
    <citation type="submission" date="2016-10" db="EMBL/GenBank/DDBJ databases">
        <authorList>
            <person name="Varghese N."/>
            <person name="Submissions S."/>
        </authorList>
    </citation>
    <scope>NUCLEOTIDE SEQUENCE [LARGE SCALE GENOMIC DNA]</scope>
    <source>
        <strain evidence="3">DSM 25329</strain>
    </source>
</reference>
<dbReference type="GO" id="GO:0016020">
    <property type="term" value="C:membrane"/>
    <property type="evidence" value="ECO:0007669"/>
    <property type="project" value="InterPro"/>
</dbReference>
<keyword evidence="1" id="KW-1133">Transmembrane helix</keyword>
<feature type="transmembrane region" description="Helical" evidence="1">
    <location>
        <begin position="106"/>
        <end position="126"/>
    </location>
</feature>
<evidence type="ECO:0000313" key="2">
    <source>
        <dbReference type="EMBL" id="SDE98993.1"/>
    </source>
</evidence>
<dbReference type="RefSeq" id="WP_090151081.1">
    <property type="nucleotide sequence ID" value="NZ_FNAN01000008.1"/>
</dbReference>
<keyword evidence="1" id="KW-0472">Membrane</keyword>
<name>A0A1G7HFB6_9BACT</name>
<evidence type="ECO:0000256" key="1">
    <source>
        <dbReference type="SAM" id="Phobius"/>
    </source>
</evidence>
<sequence>MSEFKIPGVQLVAHNAVLRKYLTKSPRHVLALLVVLVYLALESYYLFFRFHSHIQDLAFYQSVASKMLDGQIPFRDFRVDYPVFSLVPILLPGILSQLAGGSFESYVCWFVLQNLALGALMARIIAKSDAGGKALPRFLIATLFAFPVFLFRFDPFPAMLTTLAVAYVSGKPFFSGMSLVASVAAKLYSIVLFPVFGLYYLFNSELRKMLRLAAGAGCLGALIFGCIAWAKMDTAPDFMRYHLLRGIQIESLAGGILLLLEQTGIVELDVAHNFGAMHLVTPLSGLVLKCINLVMPACFVGMAIFLCFAFYKISSAGGSITFRQLNAAAAAQILLFILLNKVLSPQYLIWLLPLIPFCRFRASLIFMAALMLTILIFPGHYYHLISKQLLMVVTLNIRNGLLIWLFMELLLEVAPLCNRRGTTARPTPSV</sequence>
<dbReference type="AlphaFoldDB" id="A0A1G7HFB6"/>
<dbReference type="GO" id="GO:0004376">
    <property type="term" value="F:GPI mannosyltransferase activity"/>
    <property type="evidence" value="ECO:0007669"/>
    <property type="project" value="InterPro"/>
</dbReference>
<feature type="transmembrane region" description="Helical" evidence="1">
    <location>
        <begin position="325"/>
        <end position="343"/>
    </location>
</feature>
<feature type="transmembrane region" description="Helical" evidence="1">
    <location>
        <begin position="209"/>
        <end position="230"/>
    </location>
</feature>
<evidence type="ECO:0000313" key="3">
    <source>
        <dbReference type="Proteomes" id="UP000198748"/>
    </source>
</evidence>
<proteinExistence type="predicted"/>
<keyword evidence="3" id="KW-1185">Reference proteome</keyword>
<organism evidence="2 3">
    <name type="scientific">Dyadobacter soli</name>
    <dbReference type="NCBI Taxonomy" id="659014"/>
    <lineage>
        <taxon>Bacteria</taxon>
        <taxon>Pseudomonadati</taxon>
        <taxon>Bacteroidota</taxon>
        <taxon>Cytophagia</taxon>
        <taxon>Cytophagales</taxon>
        <taxon>Spirosomataceae</taxon>
        <taxon>Dyadobacter</taxon>
    </lineage>
</organism>
<feature type="transmembrane region" description="Helical" evidence="1">
    <location>
        <begin position="293"/>
        <end position="313"/>
    </location>
</feature>
<dbReference type="Proteomes" id="UP000198748">
    <property type="component" value="Unassembled WGS sequence"/>
</dbReference>
<feature type="transmembrane region" description="Helical" evidence="1">
    <location>
        <begin position="173"/>
        <end position="202"/>
    </location>
</feature>
<dbReference type="InterPro" id="IPR007704">
    <property type="entry name" value="PIG-M"/>
</dbReference>
<accession>A0A1G7HFB6</accession>
<feature type="transmembrane region" description="Helical" evidence="1">
    <location>
        <begin position="389"/>
        <end position="407"/>
    </location>
</feature>
<dbReference type="GO" id="GO:0051751">
    <property type="term" value="F:alpha-1,4-mannosyltransferase activity"/>
    <property type="evidence" value="ECO:0007669"/>
    <property type="project" value="InterPro"/>
</dbReference>
<feature type="transmembrane region" description="Helical" evidence="1">
    <location>
        <begin position="138"/>
        <end position="153"/>
    </location>
</feature>
<protein>
    <submittedName>
        <fullName evidence="2">Mannosyltransferase (PIG-M)</fullName>
    </submittedName>
</protein>
<dbReference type="EMBL" id="FNAN01000008">
    <property type="protein sequence ID" value="SDE98993.1"/>
    <property type="molecule type" value="Genomic_DNA"/>
</dbReference>
<gene>
    <name evidence="2" type="ORF">SAMN04487996_108138</name>
</gene>
<dbReference type="Pfam" id="PF05007">
    <property type="entry name" value="Mannosyl_trans"/>
    <property type="match status" value="1"/>
</dbReference>
<feature type="transmembrane region" description="Helical" evidence="1">
    <location>
        <begin position="349"/>
        <end position="377"/>
    </location>
</feature>
<dbReference type="OrthoDB" id="581198at2"/>
<feature type="transmembrane region" description="Helical" evidence="1">
    <location>
        <begin position="28"/>
        <end position="47"/>
    </location>
</feature>
<keyword evidence="2" id="KW-0328">Glycosyltransferase</keyword>